<keyword evidence="1" id="KW-0175">Coiled coil</keyword>
<protein>
    <submittedName>
        <fullName evidence="3">Uncharacterized protein</fullName>
    </submittedName>
</protein>
<evidence type="ECO:0000313" key="4">
    <source>
        <dbReference type="Proteomes" id="UP001362999"/>
    </source>
</evidence>
<gene>
    <name evidence="3" type="ORF">R3P38DRAFT_3469606</name>
</gene>
<dbReference type="EMBL" id="JAWWNJ010000016">
    <property type="protein sequence ID" value="KAK7040007.1"/>
    <property type="molecule type" value="Genomic_DNA"/>
</dbReference>
<dbReference type="AlphaFoldDB" id="A0AAW0CP06"/>
<feature type="transmembrane region" description="Helical" evidence="2">
    <location>
        <begin position="147"/>
        <end position="170"/>
    </location>
</feature>
<name>A0AAW0CP06_9AGAR</name>
<feature type="coiled-coil region" evidence="1">
    <location>
        <begin position="231"/>
        <end position="258"/>
    </location>
</feature>
<evidence type="ECO:0000256" key="2">
    <source>
        <dbReference type="SAM" id="Phobius"/>
    </source>
</evidence>
<accession>A0AAW0CP06</accession>
<evidence type="ECO:0000313" key="3">
    <source>
        <dbReference type="EMBL" id="KAK7040007.1"/>
    </source>
</evidence>
<comment type="caution">
    <text evidence="3">The sequence shown here is derived from an EMBL/GenBank/DDBJ whole genome shotgun (WGS) entry which is preliminary data.</text>
</comment>
<organism evidence="3 4">
    <name type="scientific">Favolaschia claudopus</name>
    <dbReference type="NCBI Taxonomy" id="2862362"/>
    <lineage>
        <taxon>Eukaryota</taxon>
        <taxon>Fungi</taxon>
        <taxon>Dikarya</taxon>
        <taxon>Basidiomycota</taxon>
        <taxon>Agaricomycotina</taxon>
        <taxon>Agaricomycetes</taxon>
        <taxon>Agaricomycetidae</taxon>
        <taxon>Agaricales</taxon>
        <taxon>Marasmiineae</taxon>
        <taxon>Mycenaceae</taxon>
        <taxon>Favolaschia</taxon>
    </lineage>
</organism>
<evidence type="ECO:0000256" key="1">
    <source>
        <dbReference type="SAM" id="Coils"/>
    </source>
</evidence>
<sequence>MVFTAKAVNGSIKAASKTPTDSSPSSSISIEDTCRFFTIVISILDSYRSSIIVISIDYSYRSSTIVIIPCCRFSQVPIEFSSIHRPPSTTGTLGNFFDDLIFDNIHTNDYGQYHPIHSLSYSFTACKSSNNAMLKPVPMHHSLKPNILAAITVAAVLTILIGGAAAFIWYKRRHSFTRRRHPGIDSRLHSRSIYPFALPSPPANTSSLNRNGRHQTIIDQNNIDIGYPFSQRVLQSKLDAAREKMAELEEEHEMQLLTRPVSESDAIQRRLSDTMRDIPDSAPQGDLAIQLQAAREEINLLVRRIDEMNTNIEEIQAFGWGRAGENEPPPELRVLTGFDSWNGWIGLIYLGERVALQTLTVNATRVGKETYGWEERGGRRPRLNLGYGRNYSSCTLGTIKLSVRVIFNLTQVMRMNEMAANSELNWD</sequence>
<dbReference type="Proteomes" id="UP001362999">
    <property type="component" value="Unassembled WGS sequence"/>
</dbReference>
<keyword evidence="2" id="KW-0812">Transmembrane</keyword>
<reference evidence="3 4" key="1">
    <citation type="journal article" date="2024" name="J Genomics">
        <title>Draft genome sequencing and assembly of Favolaschia claudopus CIRM-BRFM 2984 isolated from oak limbs.</title>
        <authorList>
            <person name="Navarro D."/>
            <person name="Drula E."/>
            <person name="Chaduli D."/>
            <person name="Cazenave R."/>
            <person name="Ahrendt S."/>
            <person name="Wang J."/>
            <person name="Lipzen A."/>
            <person name="Daum C."/>
            <person name="Barry K."/>
            <person name="Grigoriev I.V."/>
            <person name="Favel A."/>
            <person name="Rosso M.N."/>
            <person name="Martin F."/>
        </authorList>
    </citation>
    <scope>NUCLEOTIDE SEQUENCE [LARGE SCALE GENOMIC DNA]</scope>
    <source>
        <strain evidence="3 4">CIRM-BRFM 2984</strain>
    </source>
</reference>
<proteinExistence type="predicted"/>
<keyword evidence="4" id="KW-1185">Reference proteome</keyword>
<keyword evidence="2" id="KW-0472">Membrane</keyword>
<keyword evidence="2" id="KW-1133">Transmembrane helix</keyword>